<organism evidence="1 2">
    <name type="scientific">Caenorhabditis nigoni</name>
    <dbReference type="NCBI Taxonomy" id="1611254"/>
    <lineage>
        <taxon>Eukaryota</taxon>
        <taxon>Metazoa</taxon>
        <taxon>Ecdysozoa</taxon>
        <taxon>Nematoda</taxon>
        <taxon>Chromadorea</taxon>
        <taxon>Rhabditida</taxon>
        <taxon>Rhabditina</taxon>
        <taxon>Rhabditomorpha</taxon>
        <taxon>Rhabditoidea</taxon>
        <taxon>Rhabditidae</taxon>
        <taxon>Peloderinae</taxon>
        <taxon>Caenorhabditis</taxon>
    </lineage>
</organism>
<dbReference type="AlphaFoldDB" id="A0A2G5SEL2"/>
<comment type="caution">
    <text evidence="1">The sequence shown here is derived from an EMBL/GenBank/DDBJ whole genome shotgun (WGS) entry which is preliminary data.</text>
</comment>
<accession>A0A2G5SEL2</accession>
<evidence type="ECO:0000313" key="2">
    <source>
        <dbReference type="Proteomes" id="UP000230233"/>
    </source>
</evidence>
<protein>
    <submittedName>
        <fullName evidence="1">Uncharacterized protein</fullName>
    </submittedName>
</protein>
<dbReference type="STRING" id="1611254.A0A2G5SEL2"/>
<dbReference type="OrthoDB" id="5896278at2759"/>
<keyword evidence="2" id="KW-1185">Reference proteome</keyword>
<dbReference type="EMBL" id="PDUG01000012">
    <property type="protein sequence ID" value="PIC13494.1"/>
    <property type="molecule type" value="Genomic_DNA"/>
</dbReference>
<proteinExistence type="predicted"/>
<evidence type="ECO:0000313" key="1">
    <source>
        <dbReference type="EMBL" id="PIC13494.1"/>
    </source>
</evidence>
<sequence length="125" mass="13434">MAPVPVDLSKIDYAQLLKKSQSGNGPYVGMRYQRGGGLGGILSAALAMLPQFMNSSAGQHLMSAGKHLTNELVQGNDLKSSLKHVASRKIRELSGSGRKRIKGPSVKVLKPHFVNKTRVNFLPAP</sequence>
<dbReference type="Proteomes" id="UP000230233">
    <property type="component" value="Unassembled WGS sequence"/>
</dbReference>
<name>A0A2G5SEL2_9PELO</name>
<gene>
    <name evidence="1" type="ORF">B9Z55_027626</name>
</gene>
<reference evidence="2" key="1">
    <citation type="submission" date="2017-10" db="EMBL/GenBank/DDBJ databases">
        <title>Rapid genome shrinkage in a self-fertile nematode reveals novel sperm competition proteins.</title>
        <authorList>
            <person name="Yin D."/>
            <person name="Schwarz E.M."/>
            <person name="Thomas C.G."/>
            <person name="Felde R.L."/>
            <person name="Korf I.F."/>
            <person name="Cutter A.D."/>
            <person name="Schartner C.M."/>
            <person name="Ralston E.J."/>
            <person name="Meyer B.J."/>
            <person name="Haag E.S."/>
        </authorList>
    </citation>
    <scope>NUCLEOTIDE SEQUENCE [LARGE SCALE GENOMIC DNA]</scope>
    <source>
        <strain evidence="2">JU1422</strain>
    </source>
</reference>